<name>A0A4P9XR34_9FUNG</name>
<evidence type="ECO:0000313" key="1">
    <source>
        <dbReference type="EMBL" id="RKP07971.1"/>
    </source>
</evidence>
<evidence type="ECO:0000313" key="2">
    <source>
        <dbReference type="Proteomes" id="UP000271241"/>
    </source>
</evidence>
<dbReference type="Proteomes" id="UP000271241">
    <property type="component" value="Unassembled WGS sequence"/>
</dbReference>
<dbReference type="AlphaFoldDB" id="A0A4P9XR34"/>
<reference evidence="2" key="1">
    <citation type="journal article" date="2018" name="Nat. Microbiol.">
        <title>Leveraging single-cell genomics to expand the fungal tree of life.</title>
        <authorList>
            <person name="Ahrendt S.R."/>
            <person name="Quandt C.A."/>
            <person name="Ciobanu D."/>
            <person name="Clum A."/>
            <person name="Salamov A."/>
            <person name="Andreopoulos B."/>
            <person name="Cheng J.F."/>
            <person name="Woyke T."/>
            <person name="Pelin A."/>
            <person name="Henrissat B."/>
            <person name="Reynolds N.K."/>
            <person name="Benny G.L."/>
            <person name="Smith M.E."/>
            <person name="James T.Y."/>
            <person name="Grigoriev I.V."/>
        </authorList>
    </citation>
    <scope>NUCLEOTIDE SEQUENCE [LARGE SCALE GENOMIC DNA]</scope>
    <source>
        <strain evidence="2">RSA 1356</strain>
    </source>
</reference>
<organism evidence="1 2">
    <name type="scientific">Thamnocephalis sphaerospora</name>
    <dbReference type="NCBI Taxonomy" id="78915"/>
    <lineage>
        <taxon>Eukaryota</taxon>
        <taxon>Fungi</taxon>
        <taxon>Fungi incertae sedis</taxon>
        <taxon>Zoopagomycota</taxon>
        <taxon>Zoopagomycotina</taxon>
        <taxon>Zoopagomycetes</taxon>
        <taxon>Zoopagales</taxon>
        <taxon>Sigmoideomycetaceae</taxon>
        <taxon>Thamnocephalis</taxon>
    </lineage>
</organism>
<dbReference type="EMBL" id="KZ992652">
    <property type="protein sequence ID" value="RKP07971.1"/>
    <property type="molecule type" value="Genomic_DNA"/>
</dbReference>
<sequence length="163" mass="16989">MLRAELTNGEIVTDASIAHAPVDNFEVYAENGRIIFNALNATTVAVGVHRGSLEATVLQPELVHVNVAQGPVNLTVASYGPKQPTVRAESTNGPVSVTMGPGFSGWFVASAYQAVAAVRSAVGKRLNLHTIAQELKTGWIKSSSGEGRIEVDSMSGGVGISFA</sequence>
<gene>
    <name evidence="1" type="ORF">THASP1DRAFT_30210</name>
</gene>
<accession>A0A4P9XR34</accession>
<protein>
    <recommendedName>
        <fullName evidence="3">Adhesin domain-containing protein</fullName>
    </recommendedName>
</protein>
<proteinExistence type="predicted"/>
<evidence type="ECO:0008006" key="3">
    <source>
        <dbReference type="Google" id="ProtNLM"/>
    </source>
</evidence>
<keyword evidence="2" id="KW-1185">Reference proteome</keyword>
<dbReference type="OrthoDB" id="5565811at2759"/>